<evidence type="ECO:0000259" key="1">
    <source>
        <dbReference type="SMART" id="SM01321"/>
    </source>
</evidence>
<dbReference type="RefSeq" id="WP_087168899.1">
    <property type="nucleotide sequence ID" value="NZ_BSBO01000030.1"/>
</dbReference>
<proteinExistence type="predicted"/>
<dbReference type="SMART" id="SM01321">
    <property type="entry name" value="Y1_Tnp"/>
    <property type="match status" value="1"/>
</dbReference>
<dbReference type="InterPro" id="IPR036515">
    <property type="entry name" value="Transposase_17_sf"/>
</dbReference>
<evidence type="ECO:0000313" key="5">
    <source>
        <dbReference type="Proteomes" id="UP001145145"/>
    </source>
</evidence>
<feature type="domain" description="Transposase IS200-like" evidence="1">
    <location>
        <begin position="15"/>
        <end position="135"/>
    </location>
</feature>
<dbReference type="Proteomes" id="UP001145094">
    <property type="component" value="Unassembled WGS sequence"/>
</dbReference>
<name>A0A9W6CEP8_9FIRM</name>
<gene>
    <name evidence="2" type="ORF">Selli1_26550</name>
    <name evidence="3" type="ORF">Selli2_25070</name>
</gene>
<dbReference type="Proteomes" id="UP001145145">
    <property type="component" value="Unassembled WGS sequence"/>
</dbReference>
<dbReference type="Pfam" id="PF01797">
    <property type="entry name" value="Y1_Tnp"/>
    <property type="match status" value="1"/>
</dbReference>
<keyword evidence="5" id="KW-1185">Reference proteome</keyword>
<dbReference type="EMBL" id="BSCH01000017">
    <property type="protein sequence ID" value="GLG91080.1"/>
    <property type="molecule type" value="Genomic_DNA"/>
</dbReference>
<evidence type="ECO:0000313" key="3">
    <source>
        <dbReference type="EMBL" id="GLG91080.1"/>
    </source>
</evidence>
<reference evidence="3" key="4">
    <citation type="submission" date="2022-11" db="EMBL/GenBank/DDBJ databases">
        <title>Draft genome sequence of Sellimonas catena strain 18CBH55.</title>
        <authorList>
            <person name="Atsushi H."/>
            <person name="Moriya O."/>
            <person name="Mitsuo S."/>
        </authorList>
    </citation>
    <scope>NUCLEOTIDE SEQUENCE</scope>
    <source>
        <strain evidence="3">18CBH55</strain>
    </source>
</reference>
<dbReference type="PANTHER" id="PTHR33360:SF2">
    <property type="entry name" value="TRANSPOSASE FOR INSERTION SEQUENCE ELEMENT IS200"/>
    <property type="match status" value="1"/>
</dbReference>
<accession>A0A9W6CEP8</accession>
<dbReference type="AlphaFoldDB" id="A0A9W6CEP8"/>
<sequence>MTSGTEQYHRTSHCKYLTQYHIIWCPKFRFSVLKDGADEALKNILAGICDRYGYTIKALEIMPDHVHIFVDCPQTVAPCDIARTLKSISAIEMFKEYPQLKRFYARAGVLWSAGYFISSVGHISETTVKKYIEEQKHGKDET</sequence>
<dbReference type="NCBIfam" id="NF033573">
    <property type="entry name" value="transpos_IS200"/>
    <property type="match status" value="1"/>
</dbReference>
<reference evidence="3" key="3">
    <citation type="submission" date="2022-11" db="EMBL/GenBank/DDBJ databases">
        <title>Draft genome sequence of Sellimonas catena strain 18CBH55.</title>
        <authorList>
            <person name="Hisatomi A."/>
            <person name="Ohkuma M."/>
            <person name="Sakamoto M."/>
        </authorList>
    </citation>
    <scope>NUCLEOTIDE SEQUENCE</scope>
    <source>
        <strain evidence="3">18CBH55</strain>
    </source>
</reference>
<comment type="caution">
    <text evidence="3">The sequence shown here is derived from an EMBL/GenBank/DDBJ whole genome shotgun (WGS) entry which is preliminary data.</text>
</comment>
<dbReference type="GO" id="GO:0004803">
    <property type="term" value="F:transposase activity"/>
    <property type="evidence" value="ECO:0007669"/>
    <property type="project" value="InterPro"/>
</dbReference>
<dbReference type="GO" id="GO:0006313">
    <property type="term" value="P:DNA transposition"/>
    <property type="evidence" value="ECO:0007669"/>
    <property type="project" value="InterPro"/>
</dbReference>
<reference evidence="3 5" key="5">
    <citation type="journal article" date="2023" name="Int. J. Syst. Evol. Microbiol.">
        <title>Sellimonas catena sp. nov., isolated from human faeces.</title>
        <authorList>
            <person name="Hisatomi A."/>
            <person name="Ohkuma M."/>
            <person name="Sakamoto M."/>
        </authorList>
    </citation>
    <scope>NUCLEOTIDE SEQUENCE</scope>
    <source>
        <strain evidence="2 5">12EGH17</strain>
        <strain evidence="3">18CBH55</strain>
    </source>
</reference>
<dbReference type="Gene3D" id="3.30.70.1290">
    <property type="entry name" value="Transposase IS200-like"/>
    <property type="match status" value="1"/>
</dbReference>
<dbReference type="InterPro" id="IPR002686">
    <property type="entry name" value="Transposase_17"/>
</dbReference>
<dbReference type="SUPFAM" id="SSF143422">
    <property type="entry name" value="Transposase IS200-like"/>
    <property type="match status" value="1"/>
</dbReference>
<dbReference type="EMBL" id="BSBO01000030">
    <property type="protein sequence ID" value="GLG05481.1"/>
    <property type="molecule type" value="Genomic_DNA"/>
</dbReference>
<protein>
    <submittedName>
        <fullName evidence="3">IS200/IS605 family transposase</fullName>
    </submittedName>
</protein>
<evidence type="ECO:0000313" key="2">
    <source>
        <dbReference type="EMBL" id="GLG05481.1"/>
    </source>
</evidence>
<evidence type="ECO:0000313" key="4">
    <source>
        <dbReference type="Proteomes" id="UP001145094"/>
    </source>
</evidence>
<organism evidence="3 4">
    <name type="scientific">Sellimonas catena</name>
    <dbReference type="NCBI Taxonomy" id="2994035"/>
    <lineage>
        <taxon>Bacteria</taxon>
        <taxon>Bacillati</taxon>
        <taxon>Bacillota</taxon>
        <taxon>Clostridia</taxon>
        <taxon>Lachnospirales</taxon>
        <taxon>Lachnospiraceae</taxon>
        <taxon>Sellimonas</taxon>
    </lineage>
</organism>
<reference evidence="2" key="1">
    <citation type="submission" date="2022-11" db="EMBL/GenBank/DDBJ databases">
        <title>Draft genome sequence of Sellimonas catena strain 12EGH17.</title>
        <authorList>
            <person name="Atsushi H."/>
            <person name="Moriya O."/>
            <person name="Mitsuo S."/>
        </authorList>
    </citation>
    <scope>NUCLEOTIDE SEQUENCE</scope>
    <source>
        <strain evidence="2">12EGH17</strain>
    </source>
</reference>
<dbReference type="GO" id="GO:0003677">
    <property type="term" value="F:DNA binding"/>
    <property type="evidence" value="ECO:0007669"/>
    <property type="project" value="InterPro"/>
</dbReference>
<reference evidence="2" key="2">
    <citation type="submission" date="2022-11" db="EMBL/GenBank/DDBJ databases">
        <title>Draft genome sequence of Sellimonas catena strain 12EGH17.</title>
        <authorList>
            <person name="Hisatomi A."/>
            <person name="Ohkuma M."/>
            <person name="Sakamoto M."/>
        </authorList>
    </citation>
    <scope>NUCLEOTIDE SEQUENCE</scope>
    <source>
        <strain evidence="2">12EGH17</strain>
    </source>
</reference>
<dbReference type="PANTHER" id="PTHR33360">
    <property type="entry name" value="TRANSPOSASE FOR INSERTION SEQUENCE ELEMENT IS200"/>
    <property type="match status" value="1"/>
</dbReference>